<dbReference type="Proteomes" id="UP000607559">
    <property type="component" value="Unassembled WGS sequence"/>
</dbReference>
<dbReference type="Gene3D" id="1.25.40.390">
    <property type="match status" value="1"/>
</dbReference>
<dbReference type="PROSITE" id="PS51257">
    <property type="entry name" value="PROKAR_LIPOPROTEIN"/>
    <property type="match status" value="1"/>
</dbReference>
<evidence type="ECO:0000256" key="1">
    <source>
        <dbReference type="SAM" id="MobiDB-lite"/>
    </source>
</evidence>
<proteinExistence type="predicted"/>
<dbReference type="AlphaFoldDB" id="A0A8J2XRB9"/>
<protein>
    <recommendedName>
        <fullName evidence="5">SusD/RagB family nutrient-binding outer membrane lipoprotein</fullName>
    </recommendedName>
</protein>
<feature type="region of interest" description="Disordered" evidence="1">
    <location>
        <begin position="313"/>
        <end position="346"/>
    </location>
</feature>
<comment type="caution">
    <text evidence="3">The sequence shown here is derived from an EMBL/GenBank/DDBJ whole genome shotgun (WGS) entry which is preliminary data.</text>
</comment>
<organism evidence="3 4">
    <name type="scientific">Puia dinghuensis</name>
    <dbReference type="NCBI Taxonomy" id="1792502"/>
    <lineage>
        <taxon>Bacteria</taxon>
        <taxon>Pseudomonadati</taxon>
        <taxon>Bacteroidota</taxon>
        <taxon>Chitinophagia</taxon>
        <taxon>Chitinophagales</taxon>
        <taxon>Chitinophagaceae</taxon>
        <taxon>Puia</taxon>
    </lineage>
</organism>
<feature type="chain" id="PRO_5035223017" description="SusD/RagB family nutrient-binding outer membrane lipoprotein" evidence="2">
    <location>
        <begin position="23"/>
        <end position="521"/>
    </location>
</feature>
<dbReference type="EMBL" id="BMJC01000001">
    <property type="protein sequence ID" value="GGA88383.1"/>
    <property type="molecule type" value="Genomic_DNA"/>
</dbReference>
<reference evidence="3" key="2">
    <citation type="submission" date="2020-09" db="EMBL/GenBank/DDBJ databases">
        <authorList>
            <person name="Sun Q."/>
            <person name="Zhou Y."/>
        </authorList>
    </citation>
    <scope>NUCLEOTIDE SEQUENCE</scope>
    <source>
        <strain evidence="3">CGMCC 1.15448</strain>
    </source>
</reference>
<feature type="signal peptide" evidence="2">
    <location>
        <begin position="1"/>
        <end position="22"/>
    </location>
</feature>
<gene>
    <name evidence="3" type="ORF">GCM10011511_09480</name>
</gene>
<dbReference type="RefSeq" id="WP_188929056.1">
    <property type="nucleotide sequence ID" value="NZ_BMJC01000001.1"/>
</dbReference>
<dbReference type="InterPro" id="IPR041662">
    <property type="entry name" value="SusD-like_2"/>
</dbReference>
<sequence>MRGRSKLLLFFCVLLAASGCKKDFVAINTDPTAISGSQINFNYLFTNAELITAGNSDGNGFEDWRNNLIYSGCMIQHLSSTFSYWDGDKYFYNGNYNSAYWDANYPNSIADIVEVINHVQKDTASFNFYQIARIFKAFMFQRMTDMYGDCPYFQAGLGYIGGITAPHYDRQQDIYMDILHELRDAATALDPGRPNTIGAADLLYGGDPLSWKRFAYSEMVRVAMRLSKADPVTAGQWVQTAVQGGVMTGNAANAMVHHQNVTGTPFVNGNGLILLGNDPNGYRLHATFVQFLRSTADPRLSYLATVCANPGQPADKGDTTAARQLGQPGGYDPPNSGGAHDLTGAPGWPGDQKAYSVVNRYTFARLDVPTFFLTYGETALLLAEAAQRGWIVGDAAQYYNAGVRGAMQQLALQAGAGPDEASIDAWLAAHPYNAAQGLEQINDQYWIAGFMDENECFANFRRSGYPALTPVNYPGNVTGGTIPRRFTYPQSEASANGSNYTDAVSRLSGGDKMNSRVWWDK</sequence>
<reference evidence="3" key="1">
    <citation type="journal article" date="2014" name="Int. J. Syst. Evol. Microbiol.">
        <title>Complete genome sequence of Corynebacterium casei LMG S-19264T (=DSM 44701T), isolated from a smear-ripened cheese.</title>
        <authorList>
            <consortium name="US DOE Joint Genome Institute (JGI-PGF)"/>
            <person name="Walter F."/>
            <person name="Albersmeier A."/>
            <person name="Kalinowski J."/>
            <person name="Ruckert C."/>
        </authorList>
    </citation>
    <scope>NUCLEOTIDE SEQUENCE</scope>
    <source>
        <strain evidence="3">CGMCC 1.15448</strain>
    </source>
</reference>
<dbReference type="SUPFAM" id="SSF48452">
    <property type="entry name" value="TPR-like"/>
    <property type="match status" value="1"/>
</dbReference>
<keyword evidence="2" id="KW-0732">Signal</keyword>
<accession>A0A8J2XRB9</accession>
<keyword evidence="4" id="KW-1185">Reference proteome</keyword>
<evidence type="ECO:0008006" key="5">
    <source>
        <dbReference type="Google" id="ProtNLM"/>
    </source>
</evidence>
<evidence type="ECO:0000313" key="4">
    <source>
        <dbReference type="Proteomes" id="UP000607559"/>
    </source>
</evidence>
<dbReference type="InterPro" id="IPR011990">
    <property type="entry name" value="TPR-like_helical_dom_sf"/>
</dbReference>
<evidence type="ECO:0000313" key="3">
    <source>
        <dbReference type="EMBL" id="GGA88383.1"/>
    </source>
</evidence>
<dbReference type="Pfam" id="PF12771">
    <property type="entry name" value="SusD-like_2"/>
    <property type="match status" value="1"/>
</dbReference>
<evidence type="ECO:0000256" key="2">
    <source>
        <dbReference type="SAM" id="SignalP"/>
    </source>
</evidence>
<name>A0A8J2XRB9_9BACT</name>